<protein>
    <submittedName>
        <fullName evidence="1">Uncharacterized protein</fullName>
    </submittedName>
</protein>
<organism evidence="1 2">
    <name type="scientific">Aspergillus transmontanensis</name>
    <dbReference type="NCBI Taxonomy" id="1034304"/>
    <lineage>
        <taxon>Eukaryota</taxon>
        <taxon>Fungi</taxon>
        <taxon>Dikarya</taxon>
        <taxon>Ascomycota</taxon>
        <taxon>Pezizomycotina</taxon>
        <taxon>Eurotiomycetes</taxon>
        <taxon>Eurotiomycetidae</taxon>
        <taxon>Eurotiales</taxon>
        <taxon>Aspergillaceae</taxon>
        <taxon>Aspergillus</taxon>
        <taxon>Aspergillus subgen. Circumdati</taxon>
    </lineage>
</organism>
<evidence type="ECO:0000313" key="2">
    <source>
        <dbReference type="Proteomes" id="UP000325433"/>
    </source>
</evidence>
<gene>
    <name evidence="1" type="ORF">BDV41DRAFT_546722</name>
</gene>
<evidence type="ECO:0000313" key="1">
    <source>
        <dbReference type="EMBL" id="KAE8309743.1"/>
    </source>
</evidence>
<accession>A0A5N6VMQ8</accession>
<proteinExistence type="predicted"/>
<dbReference type="EMBL" id="ML738362">
    <property type="protein sequence ID" value="KAE8309743.1"/>
    <property type="molecule type" value="Genomic_DNA"/>
</dbReference>
<reference evidence="2" key="1">
    <citation type="submission" date="2019-04" db="EMBL/GenBank/DDBJ databases">
        <title>Friends and foes A comparative genomics studyof 23 Aspergillus species from section Flavi.</title>
        <authorList>
            <consortium name="DOE Joint Genome Institute"/>
            <person name="Kjaerbolling I."/>
            <person name="Vesth T."/>
            <person name="Frisvad J.C."/>
            <person name="Nybo J.L."/>
            <person name="Theobald S."/>
            <person name="Kildgaard S."/>
            <person name="Isbrandt T."/>
            <person name="Kuo A."/>
            <person name="Sato A."/>
            <person name="Lyhne E.K."/>
            <person name="Kogle M.E."/>
            <person name="Wiebenga A."/>
            <person name="Kun R.S."/>
            <person name="Lubbers R.J."/>
            <person name="Makela M.R."/>
            <person name="Barry K."/>
            <person name="Chovatia M."/>
            <person name="Clum A."/>
            <person name="Daum C."/>
            <person name="Haridas S."/>
            <person name="He G."/>
            <person name="LaButti K."/>
            <person name="Lipzen A."/>
            <person name="Mondo S."/>
            <person name="Riley R."/>
            <person name="Salamov A."/>
            <person name="Simmons B.A."/>
            <person name="Magnuson J.K."/>
            <person name="Henrissat B."/>
            <person name="Mortensen U.H."/>
            <person name="Larsen T.O."/>
            <person name="Devries R.P."/>
            <person name="Grigoriev I.V."/>
            <person name="Machida M."/>
            <person name="Baker S.E."/>
            <person name="Andersen M.R."/>
        </authorList>
    </citation>
    <scope>NUCLEOTIDE SEQUENCE [LARGE SCALE GENOMIC DNA]</scope>
    <source>
        <strain evidence="2">CBS 130015</strain>
    </source>
</reference>
<keyword evidence="2" id="KW-1185">Reference proteome</keyword>
<dbReference type="Proteomes" id="UP000325433">
    <property type="component" value="Unassembled WGS sequence"/>
</dbReference>
<sequence length="64" mass="7544">MNYSYWSKKAEGCPSCDIRLCSRSMELLRGQIKKWRECSEKKLGKVYLLYMSTVLGVFRPGRFD</sequence>
<name>A0A5N6VMQ8_9EURO</name>
<dbReference type="AlphaFoldDB" id="A0A5N6VMQ8"/>